<dbReference type="EMBL" id="CP002919">
    <property type="protein sequence ID" value="AFS53105.1"/>
    <property type="molecule type" value="Genomic_DNA"/>
</dbReference>
<dbReference type="STRING" id="1048260.LFML04_0873"/>
<dbReference type="KEGG" id="lfi:LFML04_0873"/>
<sequence length="205" mass="22657">METKLTLKQAKFISAYIESGNASEAYRLAYNAGKMKPETVNRKAWDLLQNGKISARIDALRRDAAKLTVLSEALVIHDLIAIKTEAMKPDPATNRMIRPEVATRALELLGKKLGMWNPDTTIAVGINTRPSFEGALAEAKVIVVQNGSPEMERKIAYDLGRLYQKWLRGEALPKHPVAGGYFDENGNFASAFFNGNSDPEPIKPE</sequence>
<dbReference type="Proteomes" id="UP000006177">
    <property type="component" value="Chromosome"/>
</dbReference>
<dbReference type="Gene3D" id="1.10.10.1400">
    <property type="entry name" value="Terminase, small subunit, N-terminal DNA-binding domain, HTH motif"/>
    <property type="match status" value="1"/>
</dbReference>
<organism evidence="1 2">
    <name type="scientific">Leptospirillum ferriphilum (strain ML-04)</name>
    <dbReference type="NCBI Taxonomy" id="1048260"/>
    <lineage>
        <taxon>Bacteria</taxon>
        <taxon>Pseudomonadati</taxon>
        <taxon>Nitrospirota</taxon>
        <taxon>Nitrospiria</taxon>
        <taxon>Nitrospirales</taxon>
        <taxon>Nitrospiraceae</taxon>
        <taxon>Leptospirillum</taxon>
    </lineage>
</organism>
<dbReference type="GO" id="GO:0051276">
    <property type="term" value="P:chromosome organization"/>
    <property type="evidence" value="ECO:0007669"/>
    <property type="project" value="InterPro"/>
</dbReference>
<evidence type="ECO:0000313" key="1">
    <source>
        <dbReference type="EMBL" id="AFS53105.1"/>
    </source>
</evidence>
<protein>
    <submittedName>
        <fullName evidence="1">Terminase small subunit</fullName>
    </submittedName>
</protein>
<dbReference type="InterPro" id="IPR005335">
    <property type="entry name" value="Terminase_ssu"/>
</dbReference>
<accession>J9Z9A2</accession>
<evidence type="ECO:0000313" key="2">
    <source>
        <dbReference type="Proteomes" id="UP000006177"/>
    </source>
</evidence>
<dbReference type="InterPro" id="IPR038713">
    <property type="entry name" value="Terminase_Gp1_N_sf"/>
</dbReference>
<dbReference type="PATRIC" id="fig|1048260.3.peg.954"/>
<gene>
    <name evidence="1" type="ordered locus">LFML04_0873</name>
</gene>
<dbReference type="HOGENOM" id="CLU_1370745_0_0_0"/>
<reference evidence="1 2" key="1">
    <citation type="journal article" date="2011" name="J. Microbiol.">
        <title>Complete genome of Leptospirillum ferriphilum ML-04 provides insight into its physiology and environmental adaptation.</title>
        <authorList>
            <person name="Mi S."/>
            <person name="Song J."/>
            <person name="Lin J."/>
            <person name="Che Y."/>
            <person name="Zheng H."/>
            <person name="Lin J."/>
        </authorList>
    </citation>
    <scope>NUCLEOTIDE SEQUENCE [LARGE SCALE GENOMIC DNA]</scope>
    <source>
        <strain evidence="1 2">ML-04</strain>
    </source>
</reference>
<name>J9Z9A2_LEPFM</name>
<dbReference type="Pfam" id="PF03592">
    <property type="entry name" value="Terminase_2"/>
    <property type="match status" value="1"/>
</dbReference>
<dbReference type="AlphaFoldDB" id="J9Z9A2"/>
<proteinExistence type="predicted"/>
<dbReference type="RefSeq" id="WP_014960615.1">
    <property type="nucleotide sequence ID" value="NC_018649.1"/>
</dbReference>